<name>A0ABT7U301_9BACE</name>
<evidence type="ECO:0000256" key="1">
    <source>
        <dbReference type="ARBA" id="ARBA00023125"/>
    </source>
</evidence>
<reference evidence="4" key="2">
    <citation type="submission" date="2023-07" db="EMBL/GenBank/DDBJ databases">
        <title>Identification and characterization of horizontal gene transfer across gut microbiota members of farm animals based on homology search.</title>
        <authorList>
            <person name="Schwarzerova J."/>
            <person name="Nykrynova M."/>
            <person name="Jureckova K."/>
            <person name="Cejkova D."/>
            <person name="Rychlik I."/>
        </authorList>
    </citation>
    <scope>NUCLEOTIDE SEQUENCE [LARGE SCALE GENOMIC DNA]</scope>
    <source>
        <strain evidence="4">ET4</strain>
    </source>
</reference>
<dbReference type="InterPro" id="IPR041607">
    <property type="entry name" value="HU-HIG"/>
</dbReference>
<reference evidence="3 4" key="1">
    <citation type="submission" date="2023-06" db="EMBL/GenBank/DDBJ databases">
        <authorList>
            <person name="Zeman M."/>
            <person name="Kubasova T."/>
            <person name="Jahodarova E."/>
            <person name="Nykrynova M."/>
            <person name="Rychlik I."/>
        </authorList>
    </citation>
    <scope>NUCLEOTIDE SEQUENCE [LARGE SCALE GENOMIC DNA]</scope>
    <source>
        <strain evidence="3 4">ET4</strain>
    </source>
</reference>
<dbReference type="EMBL" id="JAUDCF010000003">
    <property type="protein sequence ID" value="MDM8144890.1"/>
    <property type="molecule type" value="Genomic_DNA"/>
</dbReference>
<dbReference type="NCBIfam" id="TIGR01201">
    <property type="entry name" value="HU_rel"/>
    <property type="match status" value="1"/>
</dbReference>
<feature type="domain" description="HU" evidence="2">
    <location>
        <begin position="2"/>
        <end position="119"/>
    </location>
</feature>
<dbReference type="InterPro" id="IPR005902">
    <property type="entry name" value="HU_DNA-bd_put"/>
</dbReference>
<dbReference type="InterPro" id="IPR010992">
    <property type="entry name" value="IHF-like_DNA-bd_dom_sf"/>
</dbReference>
<dbReference type="GO" id="GO:0003677">
    <property type="term" value="F:DNA binding"/>
    <property type="evidence" value="ECO:0007669"/>
    <property type="project" value="UniProtKB-KW"/>
</dbReference>
<evidence type="ECO:0000313" key="3">
    <source>
        <dbReference type="EMBL" id="MDM8144890.1"/>
    </source>
</evidence>
<evidence type="ECO:0000259" key="2">
    <source>
        <dbReference type="Pfam" id="PF18291"/>
    </source>
</evidence>
<dbReference type="Proteomes" id="UP001228403">
    <property type="component" value="Unassembled WGS sequence"/>
</dbReference>
<proteinExistence type="predicted"/>
<dbReference type="SUPFAM" id="SSF47729">
    <property type="entry name" value="IHF-like DNA-binding proteins"/>
    <property type="match status" value="1"/>
</dbReference>
<comment type="caution">
    <text evidence="3">The sequence shown here is derived from an EMBL/GenBank/DDBJ whole genome shotgun (WGS) entry which is preliminary data.</text>
</comment>
<sequence length="148" mass="16415">MINYKIQGKQKPGTDEPQYLKYYACIVSPGVINMEGLAKRISTMCTVTRADCLAVLAALQQEIVYALQSGMKVHMGDVGSFRLSCQSEGAATAKEFEVKNIKKLKVIYNPSKVLRNAIQLDNEDINFYNLEKSVQTETEEDGLEEGGV</sequence>
<keyword evidence="1 3" id="KW-0238">DNA-binding</keyword>
<accession>A0ABT7U301</accession>
<dbReference type="Gene3D" id="4.10.520.10">
    <property type="entry name" value="IHF-like DNA-binding proteins"/>
    <property type="match status" value="1"/>
</dbReference>
<dbReference type="Pfam" id="PF18291">
    <property type="entry name" value="HU-HIG"/>
    <property type="match status" value="1"/>
</dbReference>
<evidence type="ECO:0000313" key="4">
    <source>
        <dbReference type="Proteomes" id="UP001228403"/>
    </source>
</evidence>
<keyword evidence="4" id="KW-1185">Reference proteome</keyword>
<organism evidence="3 4">
    <name type="scientific">Bacteroides eggerthii</name>
    <dbReference type="NCBI Taxonomy" id="28111"/>
    <lineage>
        <taxon>Bacteria</taxon>
        <taxon>Pseudomonadati</taxon>
        <taxon>Bacteroidota</taxon>
        <taxon>Bacteroidia</taxon>
        <taxon>Bacteroidales</taxon>
        <taxon>Bacteroidaceae</taxon>
        <taxon>Bacteroides</taxon>
    </lineage>
</organism>
<protein>
    <submittedName>
        <fullName evidence="3">DNA-binding protein</fullName>
    </submittedName>
</protein>
<gene>
    <name evidence="3" type="ORF">QUW02_02910</name>
</gene>